<dbReference type="Gene3D" id="1.10.8.760">
    <property type="entry name" value="Haem-binding uptake, Tiki superfamily, ChaN, domain 2"/>
    <property type="match status" value="1"/>
</dbReference>
<dbReference type="CDD" id="cd14727">
    <property type="entry name" value="ChanN-like"/>
    <property type="match status" value="1"/>
</dbReference>
<dbReference type="PIRSF" id="PIRSF020419">
    <property type="entry name" value="Fe_uptake_reg_CjrA_prd"/>
    <property type="match status" value="1"/>
</dbReference>
<dbReference type="Pfam" id="PF04187">
    <property type="entry name" value="Cofac_haem_bdg"/>
    <property type="match status" value="1"/>
</dbReference>
<dbReference type="InterPro" id="IPR016773">
    <property type="entry name" value="Fe3_uptake_reg_CjrA_prd"/>
</dbReference>
<dbReference type="PROSITE" id="PS51257">
    <property type="entry name" value="PROKAR_LIPOPROTEIN"/>
    <property type="match status" value="1"/>
</dbReference>
<keyword evidence="3" id="KW-1185">Reference proteome</keyword>
<dbReference type="EMBL" id="CP027169">
    <property type="protein sequence ID" value="AVK05746.1"/>
    <property type="molecule type" value="Genomic_DNA"/>
</dbReference>
<accession>A0A2R3IV02</accession>
<organism evidence="2 3">
    <name type="scientific">Pseudomonas paraeruginosa</name>
    <dbReference type="NCBI Taxonomy" id="2994495"/>
    <lineage>
        <taxon>Bacteria</taxon>
        <taxon>Pseudomonadati</taxon>
        <taxon>Pseudomonadota</taxon>
        <taxon>Gammaproteobacteria</taxon>
        <taxon>Pseudomonadales</taxon>
        <taxon>Pseudomonadaceae</taxon>
        <taxon>Pseudomonas</taxon>
    </lineage>
</organism>
<dbReference type="InterPro" id="IPR007314">
    <property type="entry name" value="Cofac_haem-bd_dom"/>
</dbReference>
<dbReference type="SUPFAM" id="SSF159501">
    <property type="entry name" value="EreA/ChaN-like"/>
    <property type="match status" value="1"/>
</dbReference>
<protein>
    <recommendedName>
        <fullName evidence="1">Haem-binding uptake Tiki superfamily ChaN domain-containing protein</fullName>
    </recommendedName>
</protein>
<dbReference type="RefSeq" id="WP_058146542.1">
    <property type="nucleotide sequence ID" value="NZ_CP027169.1"/>
</dbReference>
<proteinExistence type="predicted"/>
<evidence type="ECO:0000313" key="3">
    <source>
        <dbReference type="Proteomes" id="UP000238390"/>
    </source>
</evidence>
<sequence length="293" mass="32647">MRIRLFALCLLLGGCQSQLPPLPDWQGPEGRDDPRAGRIVDLRSGATLTPGQLLERLAVASRVIVGEKHGNPDHHALELWLARALGERRAQGSLLLEMLGPDQQPRVDAIRAQRKAGKPVANLEQALDWRKGWDWSQYGPLVTWALAQPAPLLAANLERSEIMRIYKERPLPAGTASRRDSVRLPLLAQIRESHCGMLPDDQLPAMLAVQQQRDRRMAERLRDAPLPALLVAGGFHARRDLGVPVHLRDLGVQEVRVLLLVEAGQAVTTREADYAWYTPALPEKDYCADMQAR</sequence>
<evidence type="ECO:0000313" key="2">
    <source>
        <dbReference type="EMBL" id="AVK05746.1"/>
    </source>
</evidence>
<dbReference type="AlphaFoldDB" id="A0A2R3IV02"/>
<name>A0A2R3IV02_9PSED</name>
<reference evidence="2 3" key="1">
    <citation type="submission" date="2018-02" db="EMBL/GenBank/DDBJ databases">
        <title>FDA/CDC Antimicrobial Resistant Isolate Bank Genome Sequencing.</title>
        <authorList>
            <person name="Benahmed F.H."/>
            <person name="Lutgring J.D."/>
            <person name="Yoo B."/>
            <person name="Machado M."/>
            <person name="Brown A."/>
            <person name="McAllister G."/>
            <person name="Perry A."/>
            <person name="Halpin A.L."/>
            <person name="Vavikolanu K."/>
            <person name="Ott S."/>
            <person name="Zhao X."/>
            <person name="Tallon L.J."/>
            <person name="Sadzewicz L."/>
            <person name="Aluvathingal J."/>
            <person name="Nadendla S."/>
            <person name="Voskania-kordi A."/>
            <person name="Simonyan V."/>
            <person name="Patel J."/>
            <person name="Shawar R.M."/>
        </authorList>
    </citation>
    <scope>NUCLEOTIDE SEQUENCE [LARGE SCALE GENOMIC DNA]</scope>
    <source>
        <strain evidence="2 3">AR_0356</strain>
    </source>
</reference>
<dbReference type="Gene3D" id="3.40.50.11550">
    <property type="match status" value="1"/>
</dbReference>
<feature type="domain" description="Haem-binding uptake Tiki superfamily ChaN" evidence="1">
    <location>
        <begin position="53"/>
        <end position="247"/>
    </location>
</feature>
<evidence type="ECO:0000259" key="1">
    <source>
        <dbReference type="Pfam" id="PF04187"/>
    </source>
</evidence>
<gene>
    <name evidence="2" type="ORF">CSB93_0250</name>
</gene>
<dbReference type="Proteomes" id="UP000238390">
    <property type="component" value="Chromosome"/>
</dbReference>